<sequence length="1261" mass="142913">MALISSASSSSSTRGWKYDVFLSFRGEDTRHTFTAHLYASLIRNGINTFWDNEKLERGTFIMPDLLKAIEESRFAVVILSRKYASSRWCLSELTKIVQCMENRGLVVLPVFHGVNPSDVRKQRGVFAEHLSCYEMRHNDNTRDVQMWRAALTKVANIAGWDLKDKYESIVIQEIIARIFGELHRKFSSGHEDLVGMDSCVEEMLDSCLGVRFDGVRFVGICGMGGIGKTTLALEIYKRISSNFEACIFIANVREETKNRGVISLQKQLISKILMESEMNIWNVHEGTIVIENRLRNKKVFIVLDDVDGIEQLSALAGKHEWFGLGSIIIVTSRDRHLLIRWGVNAIYTAKRLNNDEALQLFSWGAFNKPYPEENYVDLTKDFVNYAKGLPLALKVLGSSLFAKTRDEWKSALDKLKVELDRNILDILQISFDGLMHTQKELFLDIACFFKGENKDCIKDILESFHYFPEYNIGVLVDKSLITIGEGETLCMHDLLQEMGQEIIRRGSLKELGGRSRLWIYEDALRVLKNNTGTEAIEGIMLNTPIQTVEHLSAEAFSKMKKLRLLRIGNVQLPNDLIRGKVQLPQGLSYISNELRVIEWHGYHLKSIPSNFQPNKLVELRMPCSGIEQLWKGIMVLNELKLIDLSDSQNLIETPNFSEVPNLKQLILQRCTRLSKIHASLGNLKWLIRLDLNGCKRLKSLPHKFNLESLEVCILSGCSKLKKFPEIMGNMSHLSELYLDKTAIKDLPIEHLTGLIKLDLRDCKNLSNFSNASCNFLSLKTLSLSGCSKIDELPENLGNIEGLEELDVSRTAIKGLPSSMVFLKNLRKLSLHECEGLSNFPLMPRCLDPMSMLEHTSIGLWSLTHLDLSYCNLQAIPDVFGCLLSLTNLNLIGNGFVALPESIVLLSNLTNLSLSGCTDLQSLPELPLNITYIVAKGCTSLETLPLRGKESFKPRLYLFNCFKILNLMICILQDHLNFVSSGQARCSSSENCVVIPGSEIPKWISHQNAGASMNLQGPSDFMGIAVCAIFVLRQHHPFHQIYSKNSGLHSHTHELQCCCEVSEHPNDSSLFLSEEFGKMDSHHLWLKYFPYKKFDEHWENKLSQIDTNELSQIKITFETEGPGLEVTKCGARLVYKRDIEDLNQTMLGCSITPYEDDLDSDDLKDSAKDTKIDLHQTMLGCSITPYEDDIEDSAKDTKIKRSRDDSKGDKASNDVEVPHPKRLQLRLPILIERTMMCFANWIGNLRTQEQGESDCEEEEEES</sequence>
<keyword evidence="6" id="KW-0520">NAD</keyword>
<dbReference type="Gene3D" id="3.80.10.10">
    <property type="entry name" value="Ribonuclease Inhibitor"/>
    <property type="match status" value="3"/>
</dbReference>
<dbReference type="InterPro" id="IPR001611">
    <property type="entry name" value="Leu-rich_rpt"/>
</dbReference>
<evidence type="ECO:0000256" key="5">
    <source>
        <dbReference type="ARBA" id="ARBA00022821"/>
    </source>
</evidence>
<organism evidence="10 11">
    <name type="scientific">Quercus rubra</name>
    <name type="common">Northern red oak</name>
    <name type="synonym">Quercus borealis</name>
    <dbReference type="NCBI Taxonomy" id="3512"/>
    <lineage>
        <taxon>Eukaryota</taxon>
        <taxon>Viridiplantae</taxon>
        <taxon>Streptophyta</taxon>
        <taxon>Embryophyta</taxon>
        <taxon>Tracheophyta</taxon>
        <taxon>Spermatophyta</taxon>
        <taxon>Magnoliopsida</taxon>
        <taxon>eudicotyledons</taxon>
        <taxon>Gunneridae</taxon>
        <taxon>Pentapetalae</taxon>
        <taxon>rosids</taxon>
        <taxon>fabids</taxon>
        <taxon>Fagales</taxon>
        <taxon>Fagaceae</taxon>
        <taxon>Quercus</taxon>
    </lineage>
</organism>
<dbReference type="InterPro" id="IPR035897">
    <property type="entry name" value="Toll_tir_struct_dom_sf"/>
</dbReference>
<comment type="caution">
    <text evidence="10">The sequence shown here is derived from an EMBL/GenBank/DDBJ whole genome shotgun (WGS) entry which is preliminary data.</text>
</comment>
<dbReference type="GO" id="GO:0051707">
    <property type="term" value="P:response to other organism"/>
    <property type="evidence" value="ECO:0007669"/>
    <property type="project" value="UniProtKB-ARBA"/>
</dbReference>
<dbReference type="AlphaFoldDB" id="A0AAN7E6C5"/>
<proteinExistence type="predicted"/>
<dbReference type="SUPFAM" id="SSF46785">
    <property type="entry name" value="Winged helix' DNA-binding domain"/>
    <property type="match status" value="1"/>
</dbReference>
<evidence type="ECO:0000256" key="4">
    <source>
        <dbReference type="ARBA" id="ARBA00022801"/>
    </source>
</evidence>
<evidence type="ECO:0000259" key="9">
    <source>
        <dbReference type="PROSITE" id="PS50104"/>
    </source>
</evidence>
<dbReference type="InterPro" id="IPR055414">
    <property type="entry name" value="LRR_R13L4/SHOC2-like"/>
</dbReference>
<dbReference type="Pfam" id="PF23598">
    <property type="entry name" value="LRR_14"/>
    <property type="match status" value="1"/>
</dbReference>
<dbReference type="Pfam" id="PF00931">
    <property type="entry name" value="NB-ARC"/>
    <property type="match status" value="1"/>
</dbReference>
<dbReference type="Proteomes" id="UP001324115">
    <property type="component" value="Unassembled WGS sequence"/>
</dbReference>
<dbReference type="EMBL" id="JAXUIC010000011">
    <property type="protein sequence ID" value="KAK4564059.1"/>
    <property type="molecule type" value="Genomic_DNA"/>
</dbReference>
<dbReference type="SUPFAM" id="SSF52058">
    <property type="entry name" value="L domain-like"/>
    <property type="match status" value="1"/>
</dbReference>
<dbReference type="InterPro" id="IPR011713">
    <property type="entry name" value="Leu-rich_rpt_3"/>
</dbReference>
<dbReference type="InterPro" id="IPR032675">
    <property type="entry name" value="LRR_dom_sf"/>
</dbReference>
<dbReference type="Gene3D" id="3.40.50.10140">
    <property type="entry name" value="Toll/interleukin-1 receptor homology (TIR) domain"/>
    <property type="match status" value="1"/>
</dbReference>
<keyword evidence="5" id="KW-0611">Plant defense</keyword>
<dbReference type="FunFam" id="3.40.50.10140:FF:000007">
    <property type="entry name" value="Disease resistance protein (TIR-NBS-LRR class)"/>
    <property type="match status" value="1"/>
</dbReference>
<dbReference type="GO" id="GO:0007165">
    <property type="term" value="P:signal transduction"/>
    <property type="evidence" value="ECO:0007669"/>
    <property type="project" value="InterPro"/>
</dbReference>
<dbReference type="GO" id="GO:0061809">
    <property type="term" value="F:NAD+ nucleosidase activity, cyclic ADP-ribose generating"/>
    <property type="evidence" value="ECO:0007669"/>
    <property type="project" value="UniProtKB-EC"/>
</dbReference>
<keyword evidence="2" id="KW-0433">Leucine-rich repeat</keyword>
<evidence type="ECO:0000256" key="6">
    <source>
        <dbReference type="ARBA" id="ARBA00023027"/>
    </source>
</evidence>
<dbReference type="InterPro" id="IPR045344">
    <property type="entry name" value="C-JID"/>
</dbReference>
<dbReference type="Pfam" id="PF01582">
    <property type="entry name" value="TIR"/>
    <property type="match status" value="1"/>
</dbReference>
<dbReference type="PROSITE" id="PS51450">
    <property type="entry name" value="LRR"/>
    <property type="match status" value="1"/>
</dbReference>
<dbReference type="InterPro" id="IPR027417">
    <property type="entry name" value="P-loop_NTPase"/>
</dbReference>
<dbReference type="EC" id="3.2.2.6" evidence="1"/>
<dbReference type="InterPro" id="IPR058192">
    <property type="entry name" value="WHD_ROQ1-like"/>
</dbReference>
<dbReference type="Pfam" id="PF07725">
    <property type="entry name" value="LRR_3"/>
    <property type="match status" value="1"/>
</dbReference>
<dbReference type="InterPro" id="IPR002182">
    <property type="entry name" value="NB-ARC"/>
</dbReference>
<feature type="domain" description="TIR" evidence="9">
    <location>
        <begin position="16"/>
        <end position="182"/>
    </location>
</feature>
<keyword evidence="3" id="KW-0677">Repeat</keyword>
<dbReference type="InterPro" id="IPR036390">
    <property type="entry name" value="WH_DNA-bd_sf"/>
</dbReference>
<evidence type="ECO:0000313" key="11">
    <source>
        <dbReference type="Proteomes" id="UP001324115"/>
    </source>
</evidence>
<evidence type="ECO:0000256" key="7">
    <source>
        <dbReference type="ARBA" id="ARBA00047304"/>
    </source>
</evidence>
<dbReference type="PANTHER" id="PTHR11017">
    <property type="entry name" value="LEUCINE-RICH REPEAT-CONTAINING PROTEIN"/>
    <property type="match status" value="1"/>
</dbReference>
<evidence type="ECO:0000256" key="8">
    <source>
        <dbReference type="SAM" id="MobiDB-lite"/>
    </source>
</evidence>
<dbReference type="Pfam" id="PF23282">
    <property type="entry name" value="WHD_ROQ1"/>
    <property type="match status" value="1"/>
</dbReference>
<name>A0AAN7E6C5_QUERU</name>
<dbReference type="PANTHER" id="PTHR11017:SF559">
    <property type="entry name" value="DISEASE RESISTANCE PROTEIN CHL1"/>
    <property type="match status" value="1"/>
</dbReference>
<dbReference type="Pfam" id="PF20160">
    <property type="entry name" value="C-JID"/>
    <property type="match status" value="1"/>
</dbReference>
<gene>
    <name evidence="10" type="ORF">RGQ29_006234</name>
</gene>
<keyword evidence="11" id="KW-1185">Reference proteome</keyword>
<dbReference type="SMART" id="SM00369">
    <property type="entry name" value="LRR_TYP"/>
    <property type="match status" value="4"/>
</dbReference>
<dbReference type="Gene3D" id="1.10.8.430">
    <property type="entry name" value="Helical domain of apoptotic protease-activating factors"/>
    <property type="match status" value="1"/>
</dbReference>
<evidence type="ECO:0000256" key="2">
    <source>
        <dbReference type="ARBA" id="ARBA00022614"/>
    </source>
</evidence>
<dbReference type="PROSITE" id="PS50104">
    <property type="entry name" value="TIR"/>
    <property type="match status" value="1"/>
</dbReference>
<dbReference type="SUPFAM" id="SSF52540">
    <property type="entry name" value="P-loop containing nucleoside triphosphate hydrolases"/>
    <property type="match status" value="1"/>
</dbReference>
<evidence type="ECO:0000256" key="3">
    <source>
        <dbReference type="ARBA" id="ARBA00022737"/>
    </source>
</evidence>
<dbReference type="GO" id="GO:0006952">
    <property type="term" value="P:defense response"/>
    <property type="evidence" value="ECO:0007669"/>
    <property type="project" value="UniProtKB-KW"/>
</dbReference>
<accession>A0AAN7E6C5</accession>
<protein>
    <recommendedName>
        <fullName evidence="1">ADP-ribosyl cyclase/cyclic ADP-ribose hydrolase</fullName>
        <ecNumber evidence="1">3.2.2.6</ecNumber>
    </recommendedName>
</protein>
<feature type="region of interest" description="Disordered" evidence="8">
    <location>
        <begin position="1191"/>
        <end position="1216"/>
    </location>
</feature>
<dbReference type="InterPro" id="IPR044974">
    <property type="entry name" value="Disease_R_plants"/>
</dbReference>
<dbReference type="InterPro" id="IPR003591">
    <property type="entry name" value="Leu-rich_rpt_typical-subtyp"/>
</dbReference>
<reference evidence="10 11" key="1">
    <citation type="journal article" date="2023" name="G3 (Bethesda)">
        <title>A haplotype-resolved chromosome-scale genome for Quercus rubra L. provides insights into the genetics of adaptive traits for red oak species.</title>
        <authorList>
            <person name="Kapoor B."/>
            <person name="Jenkins J."/>
            <person name="Schmutz J."/>
            <person name="Zhebentyayeva T."/>
            <person name="Kuelheim C."/>
            <person name="Coggeshall M."/>
            <person name="Heim C."/>
            <person name="Lasky J.R."/>
            <person name="Leites L."/>
            <person name="Islam-Faridi N."/>
            <person name="Romero-Severson J."/>
            <person name="DeLeo V.L."/>
            <person name="Lucas S.M."/>
            <person name="Lazic D."/>
            <person name="Gailing O."/>
            <person name="Carlson J."/>
            <person name="Staton M."/>
        </authorList>
    </citation>
    <scope>NUCLEOTIDE SEQUENCE [LARGE SCALE GENOMIC DNA]</scope>
    <source>
        <strain evidence="10">Pseudo-F2</strain>
    </source>
</reference>
<dbReference type="InterPro" id="IPR042197">
    <property type="entry name" value="Apaf_helical"/>
</dbReference>
<evidence type="ECO:0000256" key="1">
    <source>
        <dbReference type="ARBA" id="ARBA00011982"/>
    </source>
</evidence>
<dbReference type="InterPro" id="IPR000157">
    <property type="entry name" value="TIR_dom"/>
</dbReference>
<comment type="catalytic activity">
    <reaction evidence="7">
        <text>NAD(+) + H2O = ADP-D-ribose + nicotinamide + H(+)</text>
        <dbReference type="Rhea" id="RHEA:16301"/>
        <dbReference type="ChEBI" id="CHEBI:15377"/>
        <dbReference type="ChEBI" id="CHEBI:15378"/>
        <dbReference type="ChEBI" id="CHEBI:17154"/>
        <dbReference type="ChEBI" id="CHEBI:57540"/>
        <dbReference type="ChEBI" id="CHEBI:57967"/>
        <dbReference type="EC" id="3.2.2.6"/>
    </reaction>
    <physiologicalReaction direction="left-to-right" evidence="7">
        <dbReference type="Rhea" id="RHEA:16302"/>
    </physiologicalReaction>
</comment>
<dbReference type="GO" id="GO:0043531">
    <property type="term" value="F:ADP binding"/>
    <property type="evidence" value="ECO:0007669"/>
    <property type="project" value="InterPro"/>
</dbReference>
<keyword evidence="4" id="KW-0378">Hydrolase</keyword>
<evidence type="ECO:0000313" key="10">
    <source>
        <dbReference type="EMBL" id="KAK4564059.1"/>
    </source>
</evidence>
<dbReference type="SUPFAM" id="SSF52200">
    <property type="entry name" value="Toll/Interleukin receptor TIR domain"/>
    <property type="match status" value="1"/>
</dbReference>
<dbReference type="SMART" id="SM00255">
    <property type="entry name" value="TIR"/>
    <property type="match status" value="1"/>
</dbReference>
<dbReference type="Gene3D" id="3.40.50.300">
    <property type="entry name" value="P-loop containing nucleotide triphosphate hydrolases"/>
    <property type="match status" value="1"/>
</dbReference>
<dbReference type="PRINTS" id="PR00364">
    <property type="entry name" value="DISEASERSIST"/>
</dbReference>